<dbReference type="Proteomes" id="UP000001400">
    <property type="component" value="Chromosome"/>
</dbReference>
<dbReference type="PANTHER" id="PTHR43386:SF1">
    <property type="entry name" value="D,D-DIPEPTIDE TRANSPORT SYSTEM PERMEASE PROTEIN DDPC-RELATED"/>
    <property type="match status" value="1"/>
</dbReference>
<comment type="subcellular location">
    <subcellularLocation>
        <location evidence="1 7">Cell membrane</location>
        <topology evidence="1 7">Multi-pass membrane protein</topology>
    </subcellularLocation>
</comment>
<keyword evidence="2 7" id="KW-0813">Transport</keyword>
<evidence type="ECO:0000256" key="7">
    <source>
        <dbReference type="RuleBase" id="RU363032"/>
    </source>
</evidence>
<feature type="domain" description="ABC transmembrane type-1" evidence="8">
    <location>
        <begin position="399"/>
        <end position="590"/>
    </location>
</feature>
<evidence type="ECO:0000256" key="3">
    <source>
        <dbReference type="ARBA" id="ARBA00022475"/>
    </source>
</evidence>
<evidence type="ECO:0000256" key="4">
    <source>
        <dbReference type="ARBA" id="ARBA00022692"/>
    </source>
</evidence>
<evidence type="ECO:0000256" key="1">
    <source>
        <dbReference type="ARBA" id="ARBA00004651"/>
    </source>
</evidence>
<evidence type="ECO:0000256" key="6">
    <source>
        <dbReference type="ARBA" id="ARBA00023136"/>
    </source>
</evidence>
<evidence type="ECO:0000313" key="10">
    <source>
        <dbReference type="Proteomes" id="UP000001400"/>
    </source>
</evidence>
<feature type="transmembrane region" description="Helical" evidence="7">
    <location>
        <begin position="434"/>
        <end position="458"/>
    </location>
</feature>
<dbReference type="GO" id="GO:0055085">
    <property type="term" value="P:transmembrane transport"/>
    <property type="evidence" value="ECO:0007669"/>
    <property type="project" value="InterPro"/>
</dbReference>
<feature type="transmembrane region" description="Helical" evidence="7">
    <location>
        <begin position="403"/>
        <end position="428"/>
    </location>
</feature>
<keyword evidence="3" id="KW-1003">Cell membrane</keyword>
<keyword evidence="6 7" id="KW-0472">Membrane</keyword>
<protein>
    <submittedName>
        <fullName evidence="9">Binding-protein-dependent transport systems inner membrane component</fullName>
    </submittedName>
</protein>
<dbReference type="RefSeq" id="WP_012997260.1">
    <property type="nucleotide sequence ID" value="NC_013926.1"/>
</dbReference>
<dbReference type="InterPro" id="IPR000515">
    <property type="entry name" value="MetI-like"/>
</dbReference>
<dbReference type="SUPFAM" id="SSF50998">
    <property type="entry name" value="Quinoprotein alcohol dehydrogenase-like"/>
    <property type="match status" value="1"/>
</dbReference>
<dbReference type="KEGG" id="abi:Aboo_0920"/>
<proteinExistence type="inferred from homology"/>
<dbReference type="InterPro" id="IPR050366">
    <property type="entry name" value="BP-dependent_transpt_permease"/>
</dbReference>
<keyword evidence="5 7" id="KW-1133">Transmembrane helix</keyword>
<dbReference type="InterPro" id="IPR035906">
    <property type="entry name" value="MetI-like_sf"/>
</dbReference>
<evidence type="ECO:0000256" key="5">
    <source>
        <dbReference type="ARBA" id="ARBA00022989"/>
    </source>
</evidence>
<name>D3T9F0_ACIB4</name>
<gene>
    <name evidence="9" type="ordered locus">Aboo_0920</name>
</gene>
<comment type="similarity">
    <text evidence="7">Belongs to the binding-protein-dependent transport system permease family.</text>
</comment>
<dbReference type="PROSITE" id="PS50928">
    <property type="entry name" value="ABC_TM1"/>
    <property type="match status" value="1"/>
</dbReference>
<sequence length="614" mass="69585">MKLKVSLKGKVAIAVIITYIIIALLVPIMPLRPPLSYRAPPTDIFVPQIVANYSFPYKIVRMNAYEDEFYMITESSEFIYYNILNHNITFEENLPLQNYSDIKILRIYPHGFPVFYNQNYIYVFSGTALVRYPINDTVSIYILNPPFSSFTGFVTYNSTGLYAFQYSPYGFSTKPLWHIVAHQKPLGLHYDYNHIFVSFHDKIIDITSNGKIVWEKRGNFTSNPIFLPIYGNDKLYIASHNEIEALSIENGSKRADIQMPCEITSLEYRGGILFAYSPSGVFGKVDVLKNGFSWKVDDVKKYVASPFIDGIGVIFKNGKIGFILTDGAIQWGKDVNVYNILLTEMSHTTYLLAILENQKDVQQYSYSGKMITPLPPSKKYILGTDFAGRDVFSQLLWSFRSELYIAFVSGAIVLLLGTLWGVIAGYFGGTTDELLLLLSDSFLFIPAIGYAALMIYLFGISHHIEATIWASIFALSPLEARAVRNYTKVVKEKAFVESAKLSGAGHWRIILVHIFPEIKGISTVYALSAVTMALLLEVGISFLGFGNYTVPTWGWMISNAYFTGYWDKWWLIVPPLLALWAIVYSTYLLSHEIYASQYIFSLEARTIGEETKSK</sequence>
<dbReference type="InterPro" id="IPR011047">
    <property type="entry name" value="Quinoprotein_ADH-like_sf"/>
</dbReference>
<dbReference type="GO" id="GO:0005886">
    <property type="term" value="C:plasma membrane"/>
    <property type="evidence" value="ECO:0007669"/>
    <property type="project" value="UniProtKB-SubCell"/>
</dbReference>
<dbReference type="EMBL" id="CP001941">
    <property type="protein sequence ID" value="ADD08729.1"/>
    <property type="molecule type" value="Genomic_DNA"/>
</dbReference>
<dbReference type="HOGENOM" id="CLU_444553_0_0_2"/>
<dbReference type="GeneID" id="8827873"/>
<dbReference type="Gene3D" id="1.10.3720.10">
    <property type="entry name" value="MetI-like"/>
    <property type="match status" value="1"/>
</dbReference>
<feature type="transmembrane region" description="Helical" evidence="7">
    <location>
        <begin position="569"/>
        <end position="589"/>
    </location>
</feature>
<evidence type="ECO:0000313" key="9">
    <source>
        <dbReference type="EMBL" id="ADD08729.1"/>
    </source>
</evidence>
<feature type="transmembrane region" description="Helical" evidence="7">
    <location>
        <begin position="524"/>
        <end position="549"/>
    </location>
</feature>
<dbReference type="AlphaFoldDB" id="D3T9F0"/>
<dbReference type="Pfam" id="PF00528">
    <property type="entry name" value="BPD_transp_1"/>
    <property type="match status" value="1"/>
</dbReference>
<dbReference type="CDD" id="cd06261">
    <property type="entry name" value="TM_PBP2"/>
    <property type="match status" value="1"/>
</dbReference>
<accession>D3T9F0</accession>
<reference evidence="9" key="1">
    <citation type="submission" date="2010-02" db="EMBL/GenBank/DDBJ databases">
        <title>Complete sequence of Aciduliprofundum boonei T469.</title>
        <authorList>
            <consortium name="US DOE Joint Genome Institute"/>
            <person name="Lucas S."/>
            <person name="Copeland A."/>
            <person name="Lapidus A."/>
            <person name="Cheng J.-F."/>
            <person name="Bruce D."/>
            <person name="Goodwin L."/>
            <person name="Pitluck S."/>
            <person name="Saunders E."/>
            <person name="Detter J.C."/>
            <person name="Han C."/>
            <person name="Tapia R."/>
            <person name="Land M."/>
            <person name="Hauser L."/>
            <person name="Kyrpides N."/>
            <person name="Mikhailova N."/>
            <person name="Flores G."/>
            <person name="Reysenbach A.-L."/>
            <person name="Woyke T."/>
        </authorList>
    </citation>
    <scope>NUCLEOTIDE SEQUENCE</scope>
    <source>
        <strain evidence="9">T469</strain>
    </source>
</reference>
<dbReference type="SUPFAM" id="SSF161098">
    <property type="entry name" value="MetI-like"/>
    <property type="match status" value="1"/>
</dbReference>
<evidence type="ECO:0000256" key="2">
    <source>
        <dbReference type="ARBA" id="ARBA00022448"/>
    </source>
</evidence>
<evidence type="ECO:0000259" key="8">
    <source>
        <dbReference type="PROSITE" id="PS50928"/>
    </source>
</evidence>
<organism evidence="9 10">
    <name type="scientific">Aciduliprofundum boonei (strain DSM 19572 / T469)</name>
    <dbReference type="NCBI Taxonomy" id="439481"/>
    <lineage>
        <taxon>Archaea</taxon>
        <taxon>Methanobacteriati</taxon>
        <taxon>Thermoplasmatota</taxon>
        <taxon>DHVE2 group</taxon>
        <taxon>Candidatus Aciduliprofundum</taxon>
    </lineage>
</organism>
<keyword evidence="4 7" id="KW-0812">Transmembrane</keyword>
<dbReference type="PANTHER" id="PTHR43386">
    <property type="entry name" value="OLIGOPEPTIDE TRANSPORT SYSTEM PERMEASE PROTEIN APPC"/>
    <property type="match status" value="1"/>
</dbReference>
<feature type="transmembrane region" description="Helical" evidence="7">
    <location>
        <begin position="12"/>
        <end position="31"/>
    </location>
</feature>
<keyword evidence="10" id="KW-1185">Reference proteome</keyword>